<dbReference type="RefSeq" id="WP_183776015.1">
    <property type="nucleotide sequence ID" value="NZ_JACHFW010000015.1"/>
</dbReference>
<evidence type="ECO:0000313" key="1">
    <source>
        <dbReference type="EMBL" id="MBB5265870.1"/>
    </source>
</evidence>
<comment type="caution">
    <text evidence="1">The sequence shown here is derived from an EMBL/GenBank/DDBJ whole genome shotgun (WGS) entry which is preliminary data.</text>
</comment>
<dbReference type="Proteomes" id="UP000543642">
    <property type="component" value="Unassembled WGS sequence"/>
</dbReference>
<sequence>MSKSFKDLTIKDAFMFAAVMVDPDQCRLFLEMVLGMDIVDLHVVTEKTMVYHPQYHGIRLDVLAEEERRTAMKRQ</sequence>
<name>A0A7W8M6A0_9FIRM</name>
<gene>
    <name evidence="1" type="ORF">HNP82_003021</name>
</gene>
<accession>A0A7W8M6A0</accession>
<proteinExistence type="predicted"/>
<organism evidence="1 2">
    <name type="scientific">Catenibacillus scindens</name>
    <dbReference type="NCBI Taxonomy" id="673271"/>
    <lineage>
        <taxon>Bacteria</taxon>
        <taxon>Bacillati</taxon>
        <taxon>Bacillota</taxon>
        <taxon>Clostridia</taxon>
        <taxon>Lachnospirales</taxon>
        <taxon>Lachnospiraceae</taxon>
        <taxon>Catenibacillus</taxon>
    </lineage>
</organism>
<keyword evidence="2" id="KW-1185">Reference proteome</keyword>
<reference evidence="1 2" key="1">
    <citation type="submission" date="2020-08" db="EMBL/GenBank/DDBJ databases">
        <title>Genomic Encyclopedia of Type Strains, Phase IV (KMG-IV): sequencing the most valuable type-strain genomes for metagenomic binning, comparative biology and taxonomic classification.</title>
        <authorList>
            <person name="Goeker M."/>
        </authorList>
    </citation>
    <scope>NUCLEOTIDE SEQUENCE [LARGE SCALE GENOMIC DNA]</scope>
    <source>
        <strain evidence="1 2">DSM 106146</strain>
    </source>
</reference>
<dbReference type="AlphaFoldDB" id="A0A7W8M6A0"/>
<protein>
    <submittedName>
        <fullName evidence="1">Uncharacterized protein</fullName>
    </submittedName>
</protein>
<evidence type="ECO:0000313" key="2">
    <source>
        <dbReference type="Proteomes" id="UP000543642"/>
    </source>
</evidence>
<dbReference type="EMBL" id="JACHFW010000015">
    <property type="protein sequence ID" value="MBB5265870.1"/>
    <property type="molecule type" value="Genomic_DNA"/>
</dbReference>